<evidence type="ECO:0000313" key="1">
    <source>
        <dbReference type="EMBL" id="SDI41856.1"/>
    </source>
</evidence>
<dbReference type="AlphaFoldDB" id="A0A1G8KEM8"/>
<evidence type="ECO:0000313" key="2">
    <source>
        <dbReference type="Proteomes" id="UP000198869"/>
    </source>
</evidence>
<keyword evidence="2" id="KW-1185">Reference proteome</keyword>
<organism evidence="1 2">
    <name type="scientific">Chryseobacterium taeanense</name>
    <dbReference type="NCBI Taxonomy" id="311334"/>
    <lineage>
        <taxon>Bacteria</taxon>
        <taxon>Pseudomonadati</taxon>
        <taxon>Bacteroidota</taxon>
        <taxon>Flavobacteriia</taxon>
        <taxon>Flavobacteriales</taxon>
        <taxon>Weeksellaceae</taxon>
        <taxon>Chryseobacterium group</taxon>
        <taxon>Chryseobacterium</taxon>
    </lineage>
</organism>
<dbReference type="STRING" id="311334.SAMN05421846_107109"/>
<gene>
    <name evidence="1" type="ORF">SAMN05421846_107109</name>
</gene>
<name>A0A1G8KEM8_9FLAO</name>
<dbReference type="EMBL" id="FNDW01000007">
    <property type="protein sequence ID" value="SDI41856.1"/>
    <property type="molecule type" value="Genomic_DNA"/>
</dbReference>
<evidence type="ECO:0008006" key="3">
    <source>
        <dbReference type="Google" id="ProtNLM"/>
    </source>
</evidence>
<accession>A0A1G8KEM8</accession>
<sequence>MEKNQNPFQPFLYAEHLYKKRYPMKITIPKPCHENWDQMSIDEQGRFCSVCSKTVRDFTHTPDDELIDELRSDQNICGRFSSYQLGRNFSFSIISKLTFGLFAFSGAVFTVNGQQLKEEEVKKIDFKKGIDGLETVSDTLRSRSIVLGMPSKEYMESLKPMILLDNKRISEDKMKRLKPENVKSVLILSGDGARKKYGESGEHGVIVIESKRKE</sequence>
<proteinExistence type="predicted"/>
<dbReference type="Proteomes" id="UP000198869">
    <property type="component" value="Unassembled WGS sequence"/>
</dbReference>
<reference evidence="2" key="1">
    <citation type="submission" date="2016-10" db="EMBL/GenBank/DDBJ databases">
        <authorList>
            <person name="Varghese N."/>
            <person name="Submissions S."/>
        </authorList>
    </citation>
    <scope>NUCLEOTIDE SEQUENCE [LARGE SCALE GENOMIC DNA]</scope>
    <source>
        <strain evidence="2">DSM 17071</strain>
    </source>
</reference>
<protein>
    <recommendedName>
        <fullName evidence="3">TonB-dependent outer membrane receptor, SusC/RagA subfamily, signature region</fullName>
    </recommendedName>
</protein>